<evidence type="ECO:0000313" key="1">
    <source>
        <dbReference type="EMBL" id="GFY71480.1"/>
    </source>
</evidence>
<dbReference type="Proteomes" id="UP000886998">
    <property type="component" value="Unassembled WGS sequence"/>
</dbReference>
<sequence length="86" mass="9932">MSRQRVGHWCCMFREGREIMKDEVRSGYPSTSTNENNIAPSDFHLFPALKVALSRHNFRNNDEVEKAIRQFLASQDTGSFRVVSLN</sequence>
<comment type="caution">
    <text evidence="1">The sequence shown here is derived from an EMBL/GenBank/DDBJ whole genome shotgun (WGS) entry which is preliminary data.</text>
</comment>
<dbReference type="AlphaFoldDB" id="A0A8X7CMU1"/>
<dbReference type="Gene3D" id="3.30.420.10">
    <property type="entry name" value="Ribonuclease H-like superfamily/Ribonuclease H"/>
    <property type="match status" value="1"/>
</dbReference>
<organism evidence="1 2">
    <name type="scientific">Trichonephila inaurata madagascariensis</name>
    <dbReference type="NCBI Taxonomy" id="2747483"/>
    <lineage>
        <taxon>Eukaryota</taxon>
        <taxon>Metazoa</taxon>
        <taxon>Ecdysozoa</taxon>
        <taxon>Arthropoda</taxon>
        <taxon>Chelicerata</taxon>
        <taxon>Arachnida</taxon>
        <taxon>Araneae</taxon>
        <taxon>Araneomorphae</taxon>
        <taxon>Entelegynae</taxon>
        <taxon>Araneoidea</taxon>
        <taxon>Nephilidae</taxon>
        <taxon>Trichonephila</taxon>
        <taxon>Trichonephila inaurata</taxon>
    </lineage>
</organism>
<dbReference type="OrthoDB" id="10017160at2759"/>
<keyword evidence="2" id="KW-1185">Reference proteome</keyword>
<gene>
    <name evidence="1" type="ORF">TNIN_135201</name>
</gene>
<protein>
    <submittedName>
        <fullName evidence="1">Uncharacterized protein</fullName>
    </submittedName>
</protein>
<dbReference type="InterPro" id="IPR052709">
    <property type="entry name" value="Transposase-MT_Hybrid"/>
</dbReference>
<dbReference type="GO" id="GO:0003676">
    <property type="term" value="F:nucleic acid binding"/>
    <property type="evidence" value="ECO:0007669"/>
    <property type="project" value="InterPro"/>
</dbReference>
<name>A0A8X7CMU1_9ARAC</name>
<dbReference type="PANTHER" id="PTHR46060:SF1">
    <property type="entry name" value="MARINER MOS1 TRANSPOSASE-LIKE PROTEIN"/>
    <property type="match status" value="1"/>
</dbReference>
<dbReference type="PANTHER" id="PTHR46060">
    <property type="entry name" value="MARINER MOS1 TRANSPOSASE-LIKE PROTEIN"/>
    <property type="match status" value="1"/>
</dbReference>
<proteinExistence type="predicted"/>
<dbReference type="InterPro" id="IPR036397">
    <property type="entry name" value="RNaseH_sf"/>
</dbReference>
<accession>A0A8X7CMU1</accession>
<evidence type="ECO:0000313" key="2">
    <source>
        <dbReference type="Proteomes" id="UP000886998"/>
    </source>
</evidence>
<dbReference type="EMBL" id="BMAV01018843">
    <property type="protein sequence ID" value="GFY71480.1"/>
    <property type="molecule type" value="Genomic_DNA"/>
</dbReference>
<reference evidence="1" key="1">
    <citation type="submission" date="2020-08" db="EMBL/GenBank/DDBJ databases">
        <title>Multicomponent nature underlies the extraordinary mechanical properties of spider dragline silk.</title>
        <authorList>
            <person name="Kono N."/>
            <person name="Nakamura H."/>
            <person name="Mori M."/>
            <person name="Yoshida Y."/>
            <person name="Ohtoshi R."/>
            <person name="Malay A.D."/>
            <person name="Moran D.A.P."/>
            <person name="Tomita M."/>
            <person name="Numata K."/>
            <person name="Arakawa K."/>
        </authorList>
    </citation>
    <scope>NUCLEOTIDE SEQUENCE</scope>
</reference>